<comment type="caution">
    <text evidence="4">The sequence shown here is derived from an EMBL/GenBank/DDBJ whole genome shotgun (WGS) entry which is preliminary data.</text>
</comment>
<organism evidence="4 5">
    <name type="scientific">Aeropyrum pernix</name>
    <dbReference type="NCBI Taxonomy" id="56636"/>
    <lineage>
        <taxon>Archaea</taxon>
        <taxon>Thermoproteota</taxon>
        <taxon>Thermoprotei</taxon>
        <taxon>Desulfurococcales</taxon>
        <taxon>Desulfurococcaceae</taxon>
        <taxon>Aeropyrum</taxon>
    </lineage>
</organism>
<dbReference type="Gene3D" id="3.40.309.10">
    <property type="entry name" value="Aldehyde Dehydrogenase, Chain A, domain 2"/>
    <property type="match status" value="1"/>
</dbReference>
<evidence type="ECO:0000259" key="3">
    <source>
        <dbReference type="Pfam" id="PF00171"/>
    </source>
</evidence>
<dbReference type="Pfam" id="PF00171">
    <property type="entry name" value="Aldedh"/>
    <property type="match status" value="1"/>
</dbReference>
<dbReference type="Proteomes" id="UP000291213">
    <property type="component" value="Unassembled WGS sequence"/>
</dbReference>
<keyword evidence="2" id="KW-0560">Oxidoreductase</keyword>
<dbReference type="PANTHER" id="PTHR42991">
    <property type="entry name" value="ALDEHYDE DEHYDROGENASE"/>
    <property type="match status" value="1"/>
</dbReference>
<dbReference type="AlphaFoldDB" id="A0A401H8C8"/>
<dbReference type="InterPro" id="IPR053489">
    <property type="entry name" value="NAD(P)-GAP_dehydrogenase"/>
</dbReference>
<dbReference type="InterPro" id="IPR016163">
    <property type="entry name" value="Ald_DH_C"/>
</dbReference>
<dbReference type="InterPro" id="IPR015590">
    <property type="entry name" value="Aldehyde_DH_dom"/>
</dbReference>
<proteinExistence type="inferred from homology"/>
<dbReference type="RefSeq" id="WP_131159695.1">
    <property type="nucleotide sequence ID" value="NZ_BDMD01000015.1"/>
</dbReference>
<dbReference type="CDD" id="cd07082">
    <property type="entry name" value="ALDH_F11_NP-GAPDH"/>
    <property type="match status" value="1"/>
</dbReference>
<evidence type="ECO:0000313" key="5">
    <source>
        <dbReference type="Proteomes" id="UP000291213"/>
    </source>
</evidence>
<protein>
    <submittedName>
        <fullName evidence="4">NADP-dependent glyceraldehyde-3-phosphate dehydrogenase</fullName>
    </submittedName>
</protein>
<dbReference type="EMBL" id="BDMD01000015">
    <property type="protein sequence ID" value="GBF08638.1"/>
    <property type="molecule type" value="Genomic_DNA"/>
</dbReference>
<feature type="domain" description="Aldehyde dehydrogenase" evidence="3">
    <location>
        <begin position="42"/>
        <end position="497"/>
    </location>
</feature>
<evidence type="ECO:0000313" key="4">
    <source>
        <dbReference type="EMBL" id="GBF08638.1"/>
    </source>
</evidence>
<evidence type="ECO:0000256" key="2">
    <source>
        <dbReference type="ARBA" id="ARBA00023002"/>
    </source>
</evidence>
<accession>A0A401H8C8</accession>
<reference evidence="4 5" key="1">
    <citation type="submission" date="2017-02" db="EMBL/GenBank/DDBJ databases">
        <title>isolation and characterization of a novel temperate virus Aeropyrum globular virus 1 infecting hyperthermophilic archaeon Aeropyrum.</title>
        <authorList>
            <person name="Yumiya M."/>
            <person name="Yoshida T."/>
            <person name="Sako Y."/>
        </authorList>
    </citation>
    <scope>NUCLEOTIDE SEQUENCE [LARGE SCALE GENOMIC DNA]</scope>
    <source>
        <strain evidence="4 5">YK1-12-2013</strain>
    </source>
</reference>
<name>A0A401H8C8_AERPX</name>
<dbReference type="SUPFAM" id="SSF53720">
    <property type="entry name" value="ALDH-like"/>
    <property type="match status" value="1"/>
</dbReference>
<sequence>MNHKVSLDLRSPVFEDIFEKEGEVSVFKTFVAGNWVLTSNLAVVRSPIDGSIIAKVSRLDAAAIEKGVDVVYRLGRRRIRDVPGEKRLNILSRIADLLEKNAGDFEEVLTVNAGKTRKQAAGEVEASIDRLRKAALDLRKLQGEYVPGDWDRHTLESEGIVRREPYGVVLAIIPFNYPLFDTVNKFVYSTIPGNAFIVKPPSADPLPVIMFARLAIEAGFPPESLMIATLRGSEAEKLVADRRISVISLTGSSETGVKVMRSAGIKQLIMELGGGDPAIVLADADLKSAASKIATGITSYSGQRCDAIKLVLVEEPVYNEMKKLLVEELSKIKVGDPRNDSTTMGPLIDKEAVDTMVEAIEEAVSRGAKLLYGGERIGDTYITPALVEVEDKNVLRELKLYKDEVFAPVAVITSFSTLDEAIELANGRRYGLDAAIFGESMARIRKLIRFLEVGAIYINEYPRHGIGYYPFGGRKDSGIGREGIGYSIEYVTALKTIVYNYRGRGIWEYL</sequence>
<evidence type="ECO:0000256" key="1">
    <source>
        <dbReference type="ARBA" id="ARBA00009986"/>
    </source>
</evidence>
<dbReference type="InterPro" id="IPR016161">
    <property type="entry name" value="Ald_DH/histidinol_DH"/>
</dbReference>
<comment type="similarity">
    <text evidence="1">Belongs to the aldehyde dehydrogenase family.</text>
</comment>
<dbReference type="InterPro" id="IPR016162">
    <property type="entry name" value="Ald_DH_N"/>
</dbReference>
<gene>
    <name evidence="4" type="ORF">apy_03630</name>
</gene>
<dbReference type="OrthoDB" id="6342at2157"/>
<dbReference type="PANTHER" id="PTHR42991:SF1">
    <property type="entry name" value="ALDEHYDE DEHYDROGENASE"/>
    <property type="match status" value="1"/>
</dbReference>
<dbReference type="Gene3D" id="3.40.605.10">
    <property type="entry name" value="Aldehyde Dehydrogenase, Chain A, domain 1"/>
    <property type="match status" value="1"/>
</dbReference>
<dbReference type="GO" id="GO:0008911">
    <property type="term" value="F:lactaldehyde dehydrogenase (NAD+) activity"/>
    <property type="evidence" value="ECO:0007669"/>
    <property type="project" value="TreeGrafter"/>
</dbReference>
<dbReference type="InterPro" id="IPR051020">
    <property type="entry name" value="ALDH-related_metabolic_enz"/>
</dbReference>
<dbReference type="NCBIfam" id="NF040869">
    <property type="entry name" value="G3PDH_Arch"/>
    <property type="match status" value="1"/>
</dbReference>